<protein>
    <submittedName>
        <fullName evidence="1">Uncharacterized protein</fullName>
    </submittedName>
</protein>
<accession>A0ABT7MWN7</accession>
<evidence type="ECO:0000313" key="1">
    <source>
        <dbReference type="EMBL" id="MDL9978840.1"/>
    </source>
</evidence>
<name>A0ABT7MWN7_9MICO</name>
<organism evidence="1 2">
    <name type="scientific">Microbacterium candidum</name>
    <dbReference type="NCBI Taxonomy" id="3041922"/>
    <lineage>
        <taxon>Bacteria</taxon>
        <taxon>Bacillati</taxon>
        <taxon>Actinomycetota</taxon>
        <taxon>Actinomycetes</taxon>
        <taxon>Micrococcales</taxon>
        <taxon>Microbacteriaceae</taxon>
        <taxon>Microbacterium</taxon>
    </lineage>
</organism>
<comment type="caution">
    <text evidence="1">The sequence shown here is derived from an EMBL/GenBank/DDBJ whole genome shotgun (WGS) entry which is preliminary data.</text>
</comment>
<proteinExistence type="predicted"/>
<dbReference type="RefSeq" id="WP_286287599.1">
    <property type="nucleotide sequence ID" value="NZ_JASXSZ010000001.1"/>
</dbReference>
<dbReference type="Proteomes" id="UP001235064">
    <property type="component" value="Unassembled WGS sequence"/>
</dbReference>
<keyword evidence="2" id="KW-1185">Reference proteome</keyword>
<reference evidence="1 2" key="1">
    <citation type="submission" date="2023-06" db="EMBL/GenBank/DDBJ databases">
        <title>Microbacterium sp. nov., isolated from a waste landfill.</title>
        <authorList>
            <person name="Wen W."/>
        </authorList>
    </citation>
    <scope>NUCLEOTIDE SEQUENCE [LARGE SCALE GENOMIC DNA]</scope>
    <source>
        <strain evidence="1 2">ASV49</strain>
    </source>
</reference>
<sequence>MSLIRDGFAAWRECRADYELALYAQYIRAEAATNGAMLNERGRARGIDPLSLFMGNATRANAYASEELREHWASDPRVTFAAFERSWSAEPVYADEWNGEACTCGGRGRPCFTCSTAGDWATV</sequence>
<evidence type="ECO:0000313" key="2">
    <source>
        <dbReference type="Proteomes" id="UP001235064"/>
    </source>
</evidence>
<gene>
    <name evidence="1" type="ORF">QSV35_05825</name>
</gene>
<dbReference type="EMBL" id="JASXSZ010000001">
    <property type="protein sequence ID" value="MDL9978840.1"/>
    <property type="molecule type" value="Genomic_DNA"/>
</dbReference>